<evidence type="ECO:0000313" key="14">
    <source>
        <dbReference type="Proteomes" id="UP000543224"/>
    </source>
</evidence>
<feature type="binding site" evidence="9">
    <location>
        <position position="174"/>
    </location>
    <ligand>
        <name>Mg(2+)</name>
        <dbReference type="ChEBI" id="CHEBI:18420"/>
    </ligand>
</feature>
<dbReference type="Proteomes" id="UP000543224">
    <property type="component" value="Unassembled WGS sequence"/>
</dbReference>
<accession>A0A6V8P4E7</accession>
<evidence type="ECO:0000256" key="1">
    <source>
        <dbReference type="ARBA" id="ARBA00022679"/>
    </source>
</evidence>
<comment type="cofactor">
    <cofactor evidence="9">
        <name>Mg(2+)</name>
        <dbReference type="ChEBI" id="CHEBI:18420"/>
    </cofactor>
    <text evidence="9">Binds 2 Mg(2+) ions per subunit.</text>
</comment>
<evidence type="ECO:0000256" key="4">
    <source>
        <dbReference type="ARBA" id="ARBA00022741"/>
    </source>
</evidence>
<keyword evidence="6 9" id="KW-0067">ATP-binding</keyword>
<dbReference type="GO" id="GO:0016301">
    <property type="term" value="F:kinase activity"/>
    <property type="evidence" value="ECO:0007669"/>
    <property type="project" value="UniProtKB-KW"/>
</dbReference>
<comment type="subunit">
    <text evidence="9">Homohexamer.</text>
</comment>
<dbReference type="GO" id="GO:0006164">
    <property type="term" value="P:purine nucleotide biosynthetic process"/>
    <property type="evidence" value="ECO:0007669"/>
    <property type="project" value="TreeGrafter"/>
</dbReference>
<evidence type="ECO:0000256" key="7">
    <source>
        <dbReference type="ARBA" id="ARBA00022842"/>
    </source>
</evidence>
<evidence type="ECO:0000259" key="10">
    <source>
        <dbReference type="Pfam" id="PF13793"/>
    </source>
</evidence>
<evidence type="ECO:0000313" key="12">
    <source>
        <dbReference type="EMBL" id="GFP27348.1"/>
    </source>
</evidence>
<dbReference type="EMBL" id="BLRX01000019">
    <property type="protein sequence ID" value="GFP24854.1"/>
    <property type="molecule type" value="Genomic_DNA"/>
</dbReference>
<feature type="binding site" evidence="9">
    <location>
        <position position="199"/>
    </location>
    <ligand>
        <name>D-ribose 5-phosphate</name>
        <dbReference type="ChEBI" id="CHEBI:78346"/>
    </ligand>
</feature>
<dbReference type="GO" id="GO:0004749">
    <property type="term" value="F:ribose phosphate diphosphokinase activity"/>
    <property type="evidence" value="ECO:0007669"/>
    <property type="project" value="UniProtKB-UniRule"/>
</dbReference>
<dbReference type="InterPro" id="IPR005946">
    <property type="entry name" value="Rib-P_diPkinase"/>
</dbReference>
<dbReference type="GO" id="GO:0000287">
    <property type="term" value="F:magnesium ion binding"/>
    <property type="evidence" value="ECO:0007669"/>
    <property type="project" value="UniProtKB-UniRule"/>
</dbReference>
<evidence type="ECO:0000313" key="11">
    <source>
        <dbReference type="EMBL" id="GFP24854.1"/>
    </source>
</evidence>
<organism evidence="12 16">
    <name type="scientific">Candidatus Hakubella thermalkaliphila</name>
    <dbReference type="NCBI Taxonomy" id="2754717"/>
    <lineage>
        <taxon>Bacteria</taxon>
        <taxon>Bacillati</taxon>
        <taxon>Actinomycetota</taxon>
        <taxon>Actinomycetota incertae sedis</taxon>
        <taxon>Candidatus Hakubellales</taxon>
        <taxon>Candidatus Hakubellaceae</taxon>
        <taxon>Candidatus Hakubella</taxon>
    </lineage>
</organism>
<proteinExistence type="inferred from homology"/>
<evidence type="ECO:0000256" key="2">
    <source>
        <dbReference type="ARBA" id="ARBA00022723"/>
    </source>
</evidence>
<comment type="similarity">
    <text evidence="9">Belongs to the ribose-phosphate pyrophosphokinase family. Class I subfamily.</text>
</comment>
<keyword evidence="1 9" id="KW-0808">Transferase</keyword>
<feature type="binding site" evidence="9">
    <location>
        <begin position="101"/>
        <end position="102"/>
    </location>
    <ligand>
        <name>ATP</name>
        <dbReference type="ChEBI" id="CHEBI:30616"/>
    </ligand>
</feature>
<dbReference type="InterPro" id="IPR029057">
    <property type="entry name" value="PRTase-like"/>
</dbReference>
<keyword evidence="3 9" id="KW-0545">Nucleotide biosynthesis</keyword>
<dbReference type="GO" id="GO:0006015">
    <property type="term" value="P:5-phosphoribose 1-diphosphate biosynthetic process"/>
    <property type="evidence" value="ECO:0007669"/>
    <property type="project" value="UniProtKB-UniRule"/>
</dbReference>
<dbReference type="Pfam" id="PF13793">
    <property type="entry name" value="Pribosyltran_N"/>
    <property type="match status" value="1"/>
</dbReference>
<comment type="function">
    <text evidence="9">Involved in the biosynthesis of the central metabolite phospho-alpha-D-ribosyl-1-pyrophosphate (PRPP) via the transfer of pyrophosphoryl group from ATP to 1-hydroxyl of ribose-5-phosphate (Rib-5-P).</text>
</comment>
<evidence type="ECO:0000256" key="5">
    <source>
        <dbReference type="ARBA" id="ARBA00022777"/>
    </source>
</evidence>
<feature type="binding site" evidence="9">
    <location>
        <begin position="42"/>
        <end position="44"/>
    </location>
    <ligand>
        <name>ATP</name>
        <dbReference type="ChEBI" id="CHEBI:30616"/>
    </ligand>
</feature>
<dbReference type="Gene3D" id="3.40.50.2020">
    <property type="match status" value="2"/>
</dbReference>
<dbReference type="GO" id="GO:0005737">
    <property type="term" value="C:cytoplasm"/>
    <property type="evidence" value="ECO:0007669"/>
    <property type="project" value="UniProtKB-SubCell"/>
</dbReference>
<comment type="pathway">
    <text evidence="9">Metabolic intermediate biosynthesis; 5-phospho-alpha-D-ribose 1-diphosphate biosynthesis; 5-phospho-alpha-D-ribose 1-diphosphate from D-ribose 5-phosphate (route I): step 1/1.</text>
</comment>
<dbReference type="SUPFAM" id="SSF53271">
    <property type="entry name" value="PRTase-like"/>
    <property type="match status" value="1"/>
</dbReference>
<dbReference type="UniPathway" id="UPA00087">
    <property type="reaction ID" value="UER00172"/>
</dbReference>
<dbReference type="InterPro" id="IPR000836">
    <property type="entry name" value="PRTase_dom"/>
</dbReference>
<reference evidence="14 15" key="1">
    <citation type="journal article" date="2020" name="Front. Microbiol.">
        <title>Single-cell genomics of novel Actinobacteria with the Wood-Ljungdahl pathway discovered in a serpentinizing system.</title>
        <authorList>
            <person name="Merino N."/>
            <person name="Kawai M."/>
            <person name="Boyd E.S."/>
            <person name="Colman D.R."/>
            <person name="McGlynn S.E."/>
            <person name="Nealson K.H."/>
            <person name="Kurokawa K."/>
            <person name="Hongoh Y."/>
        </authorList>
    </citation>
    <scope>NUCLEOTIDE SEQUENCE [LARGE SCALE GENOMIC DNA]</scope>
    <source>
        <strain evidence="11 14">S25</strain>
        <strain evidence="12 16">S33</strain>
        <strain evidence="13 15">S43</strain>
    </source>
</reference>
<keyword evidence="7 9" id="KW-0460">Magnesium</keyword>
<dbReference type="GO" id="GO:0009156">
    <property type="term" value="P:ribonucleoside monophosphate biosynthetic process"/>
    <property type="evidence" value="ECO:0007669"/>
    <property type="project" value="InterPro"/>
</dbReference>
<evidence type="ECO:0000256" key="6">
    <source>
        <dbReference type="ARBA" id="ARBA00022840"/>
    </source>
</evidence>
<dbReference type="InterPro" id="IPR000842">
    <property type="entry name" value="PRib_PP_synth_CS"/>
</dbReference>
<dbReference type="Pfam" id="PF14572">
    <property type="entry name" value="Pribosyl_synth"/>
    <property type="match status" value="1"/>
</dbReference>
<gene>
    <name evidence="9" type="primary">prs</name>
    <name evidence="11" type="ORF">HKBW3S25_00292</name>
    <name evidence="12" type="ORF">HKBW3S33_00761</name>
    <name evidence="13" type="ORF">HKBW3S43_00024</name>
</gene>
<feature type="binding site" evidence="9">
    <location>
        <position position="223"/>
    </location>
    <ligand>
        <name>D-ribose 5-phosphate</name>
        <dbReference type="ChEBI" id="CHEBI:78346"/>
    </ligand>
</feature>
<keyword evidence="4 9" id="KW-0547">Nucleotide-binding</keyword>
<comment type="subcellular location">
    <subcellularLocation>
        <location evidence="9">Cytoplasm</location>
    </subcellularLocation>
</comment>
<dbReference type="EC" id="2.7.6.1" evidence="9"/>
<name>A0A6V8P4E7_9ACTN</name>
<dbReference type="Proteomes" id="UP000591948">
    <property type="component" value="Unassembled WGS sequence"/>
</dbReference>
<sequence length="321" mass="34938">MSDISTKRLMLFSGSSNLELAKSIATELGCGLGKVKLDRFSDGEIYVKYLESVRGADVFVLQTCSHPINENIMELLVMIDALKRASARCISAVMPYFGYARQDKKISAREPITSKLLADLVSTAGADRVLSMDLHAGQIQGFFNVPVDHLTAIPLLASYFKEKNFENAAVVSPDVGGVKRASKFADRLHASLAIMDKRRPSHNVAAVLHVIGDVRDKSVIIVDDLIDTAGTVIASAEYLLTEGAKEVYVTCTHAVLSGQACQRLREAPIKEVVVTDTVPIPEEKRSESLTVISVSSILAETIRHVYADESVSELFEGDNLL</sequence>
<evidence type="ECO:0000256" key="8">
    <source>
        <dbReference type="ARBA" id="ARBA00049535"/>
    </source>
</evidence>
<evidence type="ECO:0000313" key="15">
    <source>
        <dbReference type="Proteomes" id="UP000576480"/>
    </source>
</evidence>
<dbReference type="EMBL" id="BLRY01000029">
    <property type="protein sequence ID" value="GFP27348.1"/>
    <property type="molecule type" value="Genomic_DNA"/>
</dbReference>
<dbReference type="Proteomes" id="UP000576480">
    <property type="component" value="Unassembled WGS sequence"/>
</dbReference>
<feature type="binding site" evidence="9">
    <location>
        <position position="135"/>
    </location>
    <ligand>
        <name>Mg(2+)</name>
        <dbReference type="ChEBI" id="CHEBI:18420"/>
    </ligand>
</feature>
<dbReference type="CDD" id="cd06223">
    <property type="entry name" value="PRTases_typeI"/>
    <property type="match status" value="1"/>
</dbReference>
<evidence type="ECO:0000256" key="9">
    <source>
        <dbReference type="HAMAP-Rule" id="MF_00583"/>
    </source>
</evidence>
<evidence type="ECO:0000256" key="3">
    <source>
        <dbReference type="ARBA" id="ARBA00022727"/>
    </source>
</evidence>
<evidence type="ECO:0000313" key="16">
    <source>
        <dbReference type="Proteomes" id="UP000591948"/>
    </source>
</evidence>
<keyword evidence="5 9" id="KW-0418">Kinase</keyword>
<dbReference type="FunFam" id="3.40.50.2020:FF:000007">
    <property type="entry name" value="Ribose-phosphate pyrophosphokinase"/>
    <property type="match status" value="1"/>
</dbReference>
<dbReference type="AlphaFoldDB" id="A0A6V8P4E7"/>
<feature type="binding site" evidence="9">
    <location>
        <begin position="227"/>
        <end position="231"/>
    </location>
    <ligand>
        <name>D-ribose 5-phosphate</name>
        <dbReference type="ChEBI" id="CHEBI:78346"/>
    </ligand>
</feature>
<dbReference type="GO" id="GO:0002189">
    <property type="term" value="C:ribose phosphate diphosphokinase complex"/>
    <property type="evidence" value="ECO:0007669"/>
    <property type="project" value="TreeGrafter"/>
</dbReference>
<keyword evidence="9" id="KW-0963">Cytoplasm</keyword>
<feature type="domain" description="Ribose-phosphate pyrophosphokinase N-terminal" evidence="10">
    <location>
        <begin position="9"/>
        <end position="125"/>
    </location>
</feature>
<dbReference type="InterPro" id="IPR029099">
    <property type="entry name" value="Pribosyltran_N"/>
</dbReference>
<keyword evidence="16" id="KW-1185">Reference proteome</keyword>
<dbReference type="NCBIfam" id="TIGR01251">
    <property type="entry name" value="ribP_PPkin"/>
    <property type="match status" value="1"/>
</dbReference>
<dbReference type="PANTHER" id="PTHR10210">
    <property type="entry name" value="RIBOSE-PHOSPHATE DIPHOSPHOKINASE FAMILY MEMBER"/>
    <property type="match status" value="1"/>
</dbReference>
<dbReference type="NCBIfam" id="NF002320">
    <property type="entry name" value="PRK01259.1"/>
    <property type="match status" value="1"/>
</dbReference>
<dbReference type="PANTHER" id="PTHR10210:SF41">
    <property type="entry name" value="RIBOSE-PHOSPHATE PYROPHOSPHOKINASE 1, CHLOROPLASTIC"/>
    <property type="match status" value="1"/>
</dbReference>
<feature type="active site" evidence="9">
    <location>
        <position position="197"/>
    </location>
</feature>
<dbReference type="SMART" id="SM01400">
    <property type="entry name" value="Pribosyltran_N"/>
    <property type="match status" value="1"/>
</dbReference>
<dbReference type="PROSITE" id="PS00114">
    <property type="entry name" value="PRPP_SYNTHASE"/>
    <property type="match status" value="1"/>
</dbReference>
<protein>
    <recommendedName>
        <fullName evidence="9">Ribose-phosphate pyrophosphokinase</fullName>
        <shortName evidence="9">RPPK</shortName>
        <ecNumber evidence="9">2.7.6.1</ecNumber>
    </recommendedName>
    <alternativeName>
        <fullName evidence="9">5-phospho-D-ribosyl alpha-1-diphosphate synthase</fullName>
    </alternativeName>
    <alternativeName>
        <fullName evidence="9">Phosphoribosyl diphosphate synthase</fullName>
    </alternativeName>
    <alternativeName>
        <fullName evidence="9">Phosphoribosyl pyrophosphate synthase</fullName>
        <shortName evidence="9">P-Rib-PP synthase</shortName>
        <shortName evidence="9">PRPP synthase</shortName>
        <shortName evidence="9">PRPPase</shortName>
    </alternativeName>
</protein>
<dbReference type="InterPro" id="IPR037515">
    <property type="entry name" value="Rib-P_diPkinase_bac"/>
</dbReference>
<comment type="caution">
    <text evidence="12">The sequence shown here is derived from an EMBL/GenBank/DDBJ whole genome shotgun (WGS) entry which is preliminary data.</text>
</comment>
<comment type="catalytic activity">
    <reaction evidence="8 9">
        <text>D-ribose 5-phosphate + ATP = 5-phospho-alpha-D-ribose 1-diphosphate + AMP + H(+)</text>
        <dbReference type="Rhea" id="RHEA:15609"/>
        <dbReference type="ChEBI" id="CHEBI:15378"/>
        <dbReference type="ChEBI" id="CHEBI:30616"/>
        <dbReference type="ChEBI" id="CHEBI:58017"/>
        <dbReference type="ChEBI" id="CHEBI:78346"/>
        <dbReference type="ChEBI" id="CHEBI:456215"/>
        <dbReference type="EC" id="2.7.6.1"/>
    </reaction>
</comment>
<evidence type="ECO:0000313" key="13">
    <source>
        <dbReference type="EMBL" id="GFP34233.1"/>
    </source>
</evidence>
<dbReference type="HAMAP" id="MF_00583_B">
    <property type="entry name" value="RibP_PPkinase_B"/>
    <property type="match status" value="1"/>
</dbReference>
<dbReference type="GO" id="GO:0005524">
    <property type="term" value="F:ATP binding"/>
    <property type="evidence" value="ECO:0007669"/>
    <property type="project" value="UniProtKB-KW"/>
</dbReference>
<dbReference type="EMBL" id="BLSB01000001">
    <property type="protein sequence ID" value="GFP34233.1"/>
    <property type="molecule type" value="Genomic_DNA"/>
</dbReference>
<keyword evidence="2 9" id="KW-0479">Metal-binding</keyword>